<evidence type="ECO:0000256" key="2">
    <source>
        <dbReference type="ARBA" id="ARBA00023295"/>
    </source>
</evidence>
<dbReference type="OrthoDB" id="9797882at2"/>
<evidence type="ECO:0000259" key="3">
    <source>
        <dbReference type="Pfam" id="PF01156"/>
    </source>
</evidence>
<dbReference type="GO" id="GO:0006152">
    <property type="term" value="P:purine nucleoside catabolic process"/>
    <property type="evidence" value="ECO:0007669"/>
    <property type="project" value="TreeGrafter"/>
</dbReference>
<dbReference type="SUPFAM" id="SSF53590">
    <property type="entry name" value="Nucleoside hydrolase"/>
    <property type="match status" value="1"/>
</dbReference>
<dbReference type="AlphaFoldDB" id="A0A1X7G2N0"/>
<proteinExistence type="predicted"/>
<gene>
    <name evidence="4" type="ORF">SAMN06295900_11353</name>
</gene>
<feature type="domain" description="Inosine/uridine-preferring nucleoside hydrolase" evidence="3">
    <location>
        <begin position="6"/>
        <end position="310"/>
    </location>
</feature>
<keyword evidence="2" id="KW-0326">Glycosidase</keyword>
<keyword evidence="5" id="KW-1185">Reference proteome</keyword>
<dbReference type="EMBL" id="FXAH01000013">
    <property type="protein sequence ID" value="SMF62933.1"/>
    <property type="molecule type" value="Genomic_DNA"/>
</dbReference>
<reference evidence="5" key="1">
    <citation type="submission" date="2017-04" db="EMBL/GenBank/DDBJ databases">
        <authorList>
            <person name="Varghese N."/>
            <person name="Submissions S."/>
        </authorList>
    </citation>
    <scope>NUCLEOTIDE SEQUENCE [LARGE SCALE GENOMIC DNA]</scope>
    <source>
        <strain evidence="5">Ballard 720</strain>
    </source>
</reference>
<dbReference type="PANTHER" id="PTHR12304:SF4">
    <property type="entry name" value="URIDINE NUCLEOSIDASE"/>
    <property type="match status" value="1"/>
</dbReference>
<evidence type="ECO:0000313" key="5">
    <source>
        <dbReference type="Proteomes" id="UP000192911"/>
    </source>
</evidence>
<dbReference type="STRING" id="28094.SAMN06295900_11353"/>
<keyword evidence="1 4" id="KW-0378">Hydrolase</keyword>
<organism evidence="4 5">
    <name type="scientific">Trinickia caryophylli</name>
    <name type="common">Paraburkholderia caryophylli</name>
    <dbReference type="NCBI Taxonomy" id="28094"/>
    <lineage>
        <taxon>Bacteria</taxon>
        <taxon>Pseudomonadati</taxon>
        <taxon>Pseudomonadota</taxon>
        <taxon>Betaproteobacteria</taxon>
        <taxon>Burkholderiales</taxon>
        <taxon>Burkholderiaceae</taxon>
        <taxon>Trinickia</taxon>
    </lineage>
</organism>
<dbReference type="InterPro" id="IPR023186">
    <property type="entry name" value="IUNH"/>
</dbReference>
<dbReference type="GO" id="GO:0005829">
    <property type="term" value="C:cytosol"/>
    <property type="evidence" value="ECO:0007669"/>
    <property type="project" value="TreeGrafter"/>
</dbReference>
<dbReference type="PANTHER" id="PTHR12304">
    <property type="entry name" value="INOSINE-URIDINE PREFERRING NUCLEOSIDE HYDROLASE"/>
    <property type="match status" value="1"/>
</dbReference>
<dbReference type="GeneID" id="95553193"/>
<dbReference type="InterPro" id="IPR036452">
    <property type="entry name" value="Ribo_hydro-like"/>
</dbReference>
<dbReference type="Proteomes" id="UP000192911">
    <property type="component" value="Unassembled WGS sequence"/>
</dbReference>
<dbReference type="Gene3D" id="3.90.245.10">
    <property type="entry name" value="Ribonucleoside hydrolase-like"/>
    <property type="match status" value="1"/>
</dbReference>
<dbReference type="InterPro" id="IPR001910">
    <property type="entry name" value="Inosine/uridine_hydrolase_dom"/>
</dbReference>
<sequence length="321" mass="33546">MNQHKVIYDTDPGVDDAMAFVFQALDPEIELLGVTSVFGNAAIDVTTRNALYLAARFAPAVPVARGAAAPLSGSAPVPLPAIHGEDGLGNTRLAVSAAANADPRAASRFIVDTVREYPGEVTLLAVGPLTNLALALDEGPDIARLVKRVVVMGGAFGFGGIGGNVSPAAEANMFADPLAADIVFGADWPIAIVGLDVTQRVIMTTQYLESLGERGGEAGRFVRDISLHYEAFHFNSESLRGIYVHDASAAIYVVAPEYFTTRSGPVRVLTDGIAAGHTIQKPGGMPAPAPAWDHRPACGVCVGVDADAVLARYERTICGVR</sequence>
<evidence type="ECO:0000256" key="1">
    <source>
        <dbReference type="ARBA" id="ARBA00022801"/>
    </source>
</evidence>
<dbReference type="Pfam" id="PF01156">
    <property type="entry name" value="IU_nuc_hydro"/>
    <property type="match status" value="1"/>
</dbReference>
<dbReference type="GO" id="GO:0008477">
    <property type="term" value="F:purine nucleosidase activity"/>
    <property type="evidence" value="ECO:0007669"/>
    <property type="project" value="TreeGrafter"/>
</dbReference>
<evidence type="ECO:0000313" key="4">
    <source>
        <dbReference type="EMBL" id="SMF62933.1"/>
    </source>
</evidence>
<accession>A0A1X7G2N0</accession>
<protein>
    <submittedName>
        <fullName evidence="4">Inosine-uridine nucleoside N-ribohydrolase</fullName>
    </submittedName>
</protein>
<dbReference type="RefSeq" id="WP_085229317.1">
    <property type="nucleotide sequence ID" value="NZ_BSQD01000007.1"/>
</dbReference>
<name>A0A1X7G2N0_TRICW</name>
<dbReference type="CDD" id="cd02650">
    <property type="entry name" value="nuc_hydro_CaPnhB"/>
    <property type="match status" value="1"/>
</dbReference>